<dbReference type="EMBL" id="JAFEJA010000002">
    <property type="protein sequence ID" value="MBM9623139.1"/>
    <property type="molecule type" value="Genomic_DNA"/>
</dbReference>
<proteinExistence type="predicted"/>
<evidence type="ECO:0000313" key="1">
    <source>
        <dbReference type="EMBL" id="MBM9623139.1"/>
    </source>
</evidence>
<comment type="caution">
    <text evidence="1">The sequence shown here is derived from an EMBL/GenBank/DDBJ whole genome shotgun (WGS) entry which is preliminary data.</text>
</comment>
<dbReference type="RefSeq" id="WP_205377309.1">
    <property type="nucleotide sequence ID" value="NZ_JAFEJA010000002.1"/>
</dbReference>
<name>A0ABS2V0X1_9ACTN</name>
<sequence>MSVMERMIEDTAYAYGLSLPTVRKLLGLCEGLRAEHGDAWTHRDLAVLVERAVLDLEPWALEWLEASHGDR</sequence>
<keyword evidence="2" id="KW-1185">Reference proteome</keyword>
<evidence type="ECO:0000313" key="2">
    <source>
        <dbReference type="Proteomes" id="UP000664109"/>
    </source>
</evidence>
<reference evidence="1 2" key="1">
    <citation type="journal article" date="2016" name="Arch. Microbiol.">
        <title>Streptomyces zhihengii sp. nov., isolated from rhizospheric soil of Psammosilene tunicoides.</title>
        <authorList>
            <person name="Huang M.J."/>
            <person name="Fei J.J."/>
            <person name="Salam N."/>
            <person name="Kim C.J."/>
            <person name="Hozzein W.N."/>
            <person name="Xiao M."/>
            <person name="Huang H.Q."/>
            <person name="Li W.J."/>
        </authorList>
    </citation>
    <scope>NUCLEOTIDE SEQUENCE [LARGE SCALE GENOMIC DNA]</scope>
    <source>
        <strain evidence="1 2">YIM T102</strain>
    </source>
</reference>
<organism evidence="1 2">
    <name type="scientific">Streptomyces zhihengii</name>
    <dbReference type="NCBI Taxonomy" id="1818004"/>
    <lineage>
        <taxon>Bacteria</taxon>
        <taxon>Bacillati</taxon>
        <taxon>Actinomycetota</taxon>
        <taxon>Actinomycetes</taxon>
        <taxon>Kitasatosporales</taxon>
        <taxon>Streptomycetaceae</taxon>
        <taxon>Streptomyces</taxon>
    </lineage>
</organism>
<dbReference type="Proteomes" id="UP000664109">
    <property type="component" value="Unassembled WGS sequence"/>
</dbReference>
<accession>A0ABS2V0X1</accession>
<gene>
    <name evidence="1" type="ORF">JE024_31550</name>
</gene>
<protein>
    <submittedName>
        <fullName evidence="1">Uncharacterized protein</fullName>
    </submittedName>
</protein>